<organism evidence="8 9">
    <name type="scientific">Sorghum bicolor</name>
    <name type="common">Sorghum</name>
    <name type="synonym">Sorghum vulgare</name>
    <dbReference type="NCBI Taxonomy" id="4558"/>
    <lineage>
        <taxon>Eukaryota</taxon>
        <taxon>Viridiplantae</taxon>
        <taxon>Streptophyta</taxon>
        <taxon>Embryophyta</taxon>
        <taxon>Tracheophyta</taxon>
        <taxon>Spermatophyta</taxon>
        <taxon>Magnoliopsida</taxon>
        <taxon>Liliopsida</taxon>
        <taxon>Poales</taxon>
        <taxon>Poaceae</taxon>
        <taxon>PACMAD clade</taxon>
        <taxon>Panicoideae</taxon>
        <taxon>Andropogonodae</taxon>
        <taxon>Andropogoneae</taxon>
        <taxon>Sorghinae</taxon>
        <taxon>Sorghum</taxon>
    </lineage>
</organism>
<dbReference type="OMA" id="SANNINY"/>
<reference evidence="8" key="1">
    <citation type="journal article" date="2019" name="BMC Genomics">
        <title>A new reference genome for Sorghum bicolor reveals high levels of sequence similarity between sweet and grain genotypes: implications for the genetics of sugar metabolism.</title>
        <authorList>
            <person name="Cooper E.A."/>
            <person name="Brenton Z.W."/>
            <person name="Flinn B.S."/>
            <person name="Jenkins J."/>
            <person name="Shu S."/>
            <person name="Flowers D."/>
            <person name="Luo F."/>
            <person name="Wang Y."/>
            <person name="Xia P."/>
            <person name="Barry K."/>
            <person name="Daum C."/>
            <person name="Lipzen A."/>
            <person name="Yoshinaga Y."/>
            <person name="Schmutz J."/>
            <person name="Saski C."/>
            <person name="Vermerris W."/>
            <person name="Kresovich S."/>
        </authorList>
    </citation>
    <scope>NUCLEOTIDE SEQUENCE</scope>
</reference>
<dbReference type="SMART" id="SM00717">
    <property type="entry name" value="SANT"/>
    <property type="match status" value="1"/>
</dbReference>
<reference evidence="8" key="2">
    <citation type="submission" date="2020-10" db="EMBL/GenBank/DDBJ databases">
        <authorList>
            <person name="Cooper E.A."/>
            <person name="Brenton Z.W."/>
            <person name="Flinn B.S."/>
            <person name="Jenkins J."/>
            <person name="Shu S."/>
            <person name="Flowers D."/>
            <person name="Luo F."/>
            <person name="Wang Y."/>
            <person name="Xia P."/>
            <person name="Barry K."/>
            <person name="Daum C."/>
            <person name="Lipzen A."/>
            <person name="Yoshinaga Y."/>
            <person name="Schmutz J."/>
            <person name="Saski C."/>
            <person name="Vermerris W."/>
            <person name="Kresovich S."/>
        </authorList>
    </citation>
    <scope>NUCLEOTIDE SEQUENCE</scope>
</reference>
<evidence type="ECO:0000259" key="7">
    <source>
        <dbReference type="PROSITE" id="PS51294"/>
    </source>
</evidence>
<dbReference type="PROSITE" id="PS51293">
    <property type="entry name" value="SANT"/>
    <property type="match status" value="1"/>
</dbReference>
<dbReference type="SUPFAM" id="SSF46689">
    <property type="entry name" value="Homeodomain-like"/>
    <property type="match status" value="1"/>
</dbReference>
<evidence type="ECO:0000313" key="8">
    <source>
        <dbReference type="EMBL" id="KAG0516901.1"/>
    </source>
</evidence>
<dbReference type="InterPro" id="IPR017930">
    <property type="entry name" value="Myb_dom"/>
</dbReference>
<dbReference type="InterPro" id="IPR009057">
    <property type="entry name" value="Homeodomain-like_sf"/>
</dbReference>
<dbReference type="CDD" id="cd00167">
    <property type="entry name" value="SANT"/>
    <property type="match status" value="1"/>
</dbReference>
<keyword evidence="2" id="KW-0238">DNA-binding</keyword>
<keyword evidence="4" id="KW-0539">Nucleus</keyword>
<dbReference type="AlphaFoldDB" id="A0A921Q8E0"/>
<dbReference type="PANTHER" id="PTHR44042">
    <property type="entry name" value="DUPLICATED HOMEODOMAIN-LIKE SUPERFAMILY PROTEIN-RELATED"/>
    <property type="match status" value="1"/>
</dbReference>
<dbReference type="Pfam" id="PF00249">
    <property type="entry name" value="Myb_DNA-binding"/>
    <property type="match status" value="1"/>
</dbReference>
<dbReference type="Gene3D" id="1.10.10.60">
    <property type="entry name" value="Homeodomain-like"/>
    <property type="match status" value="1"/>
</dbReference>
<sequence>MDPNFSGVWSAFKIDMVRSFIASHNTNNTYTNDPNKKHNDIVDELQARFPGKERYQVIQLYVDLVVEMNTTQSNQQVVASKAPVNDNFGMSTEDTNMNNMEMIHGYILDDVQTMKMVEELPHRLNIVHKKKRQHPPIAWSHDEHKNFLRGLEAYGRGNWKNISRYFVPTRTPNQICSHAQKYFHRNECTTRKQRFSINDVSLYDTEPWVQKNSSSLKCLTFGHSAYNTHYYDIEGQHAVLNKLAHPSQASSTHAATWTRGQHVLAGSSIDPTMVQSNALGWEALAFTRGANNTNYYDFDGQHNAMNNLAYVDPTSNNHVATWTRGQHTTTNSSIVPAMVQNTSPSEEVLSFTGNSYNTNYYDYSGQNVALNSGQPW</sequence>
<dbReference type="InterPro" id="IPR056195">
    <property type="entry name" value="HTH_70"/>
</dbReference>
<dbReference type="GO" id="GO:0003677">
    <property type="term" value="F:DNA binding"/>
    <property type="evidence" value="ECO:0007669"/>
    <property type="project" value="UniProtKB-KW"/>
</dbReference>
<feature type="domain" description="HTH myb-type" evidence="7">
    <location>
        <begin position="138"/>
        <end position="187"/>
    </location>
</feature>
<protein>
    <submittedName>
        <fullName evidence="8">Uncharacterized protein</fullName>
    </submittedName>
</protein>
<evidence type="ECO:0000313" key="9">
    <source>
        <dbReference type="Proteomes" id="UP000807115"/>
    </source>
</evidence>
<evidence type="ECO:0000259" key="6">
    <source>
        <dbReference type="PROSITE" id="PS51293"/>
    </source>
</evidence>
<dbReference type="KEGG" id="sbi:8068215"/>
<evidence type="ECO:0000259" key="5">
    <source>
        <dbReference type="PROSITE" id="PS50090"/>
    </source>
</evidence>
<evidence type="ECO:0000256" key="1">
    <source>
        <dbReference type="ARBA" id="ARBA00023015"/>
    </source>
</evidence>
<keyword evidence="3" id="KW-0804">Transcription</keyword>
<name>A0A921Q8E0_SORBI</name>
<gene>
    <name evidence="8" type="ORF">BDA96_09G041900</name>
</gene>
<dbReference type="OrthoDB" id="627701at2759"/>
<dbReference type="Pfam" id="PF23671">
    <property type="entry name" value="HTH_70"/>
    <property type="match status" value="1"/>
</dbReference>
<dbReference type="Proteomes" id="UP000807115">
    <property type="component" value="Chromosome 9"/>
</dbReference>
<dbReference type="PROSITE" id="PS51294">
    <property type="entry name" value="HTH_MYB"/>
    <property type="match status" value="1"/>
</dbReference>
<dbReference type="InterPro" id="IPR017884">
    <property type="entry name" value="SANT_dom"/>
</dbReference>
<dbReference type="PANTHER" id="PTHR44042:SF32">
    <property type="entry name" value="MYB DNA-BINDING DOMAIN SUPERFAMILY PROTEIN-RELATED"/>
    <property type="match status" value="1"/>
</dbReference>
<evidence type="ECO:0000256" key="2">
    <source>
        <dbReference type="ARBA" id="ARBA00023125"/>
    </source>
</evidence>
<accession>A0A921Q8E0</accession>
<dbReference type="InterPro" id="IPR001005">
    <property type="entry name" value="SANT/Myb"/>
</dbReference>
<comment type="caution">
    <text evidence="8">The sequence shown here is derived from an EMBL/GenBank/DDBJ whole genome shotgun (WGS) entry which is preliminary data.</text>
</comment>
<keyword evidence="1" id="KW-0805">Transcription regulation</keyword>
<dbReference type="InterPro" id="IPR006447">
    <property type="entry name" value="Myb_dom_plants"/>
</dbReference>
<feature type="domain" description="SANT" evidence="6">
    <location>
        <begin position="139"/>
        <end position="187"/>
    </location>
</feature>
<dbReference type="PROSITE" id="PS50090">
    <property type="entry name" value="MYB_LIKE"/>
    <property type="match status" value="1"/>
</dbReference>
<evidence type="ECO:0000256" key="3">
    <source>
        <dbReference type="ARBA" id="ARBA00023163"/>
    </source>
</evidence>
<dbReference type="EMBL" id="CM027688">
    <property type="protein sequence ID" value="KAG0516901.1"/>
    <property type="molecule type" value="Genomic_DNA"/>
</dbReference>
<dbReference type="NCBIfam" id="TIGR01557">
    <property type="entry name" value="myb_SHAQKYF"/>
    <property type="match status" value="1"/>
</dbReference>
<feature type="domain" description="Myb-like" evidence="5">
    <location>
        <begin position="139"/>
        <end position="183"/>
    </location>
</feature>
<proteinExistence type="predicted"/>
<evidence type="ECO:0000256" key="4">
    <source>
        <dbReference type="ARBA" id="ARBA00023242"/>
    </source>
</evidence>
<dbReference type="Gramene" id="EES18997">
    <property type="protein sequence ID" value="EES18997"/>
    <property type="gene ID" value="SORBI_3009G039200"/>
</dbReference>